<accession>A0A8J7GHH9</accession>
<gene>
    <name evidence="1" type="ORF">IW245_002911</name>
</gene>
<proteinExistence type="predicted"/>
<evidence type="ECO:0000313" key="2">
    <source>
        <dbReference type="Proteomes" id="UP000622552"/>
    </source>
</evidence>
<comment type="caution">
    <text evidence="1">The sequence shown here is derived from an EMBL/GenBank/DDBJ whole genome shotgun (WGS) entry which is preliminary data.</text>
</comment>
<name>A0A8J7GHH9_9ACTN</name>
<dbReference type="AlphaFoldDB" id="A0A8J7GHH9"/>
<dbReference type="Proteomes" id="UP000622552">
    <property type="component" value="Unassembled WGS sequence"/>
</dbReference>
<evidence type="ECO:0000313" key="1">
    <source>
        <dbReference type="EMBL" id="MBG6136717.1"/>
    </source>
</evidence>
<organism evidence="1 2">
    <name type="scientific">Longispora fulva</name>
    <dbReference type="NCBI Taxonomy" id="619741"/>
    <lineage>
        <taxon>Bacteria</taxon>
        <taxon>Bacillati</taxon>
        <taxon>Actinomycetota</taxon>
        <taxon>Actinomycetes</taxon>
        <taxon>Micromonosporales</taxon>
        <taxon>Micromonosporaceae</taxon>
        <taxon>Longispora</taxon>
    </lineage>
</organism>
<sequence length="348" mass="34987">MRTGVVRDWAWPAVVAVLAGLALSAAGCEADKPAPAVNTVQPSGSWTLVRWLKSRSDTEAGRGQAVERRLALTPSCAAGKCAVAVHPDGVGGGYLPEGYTAPDADAADKAPYTLSWKGSTATYEYAAAAEVVSCTAAGGTVVPAAYEVTSSTTLTFTPAKDGRPAALRGTYTDRARGVGAGVAAGCTDFDTVWTVAAAPSLTKPDTGVDIAGKYLVTEVVQLVEPGGQRPPGYAGILIDTATVARSGTGYTLSGTGPPPATLAATATGWGGETSTPAVCNLGAGDIAGGFARVEHWDQVRPVATTGQGTPVLTGRWSLRFAPTPVGAAAGCGGSSNTGYVLFVPKASI</sequence>
<protein>
    <submittedName>
        <fullName evidence="1">Uncharacterized protein</fullName>
    </submittedName>
</protein>
<dbReference type="PROSITE" id="PS51257">
    <property type="entry name" value="PROKAR_LIPOPROTEIN"/>
    <property type="match status" value="1"/>
</dbReference>
<reference evidence="1" key="1">
    <citation type="submission" date="2020-11" db="EMBL/GenBank/DDBJ databases">
        <title>Sequencing the genomes of 1000 actinobacteria strains.</title>
        <authorList>
            <person name="Klenk H.-P."/>
        </authorList>
    </citation>
    <scope>NUCLEOTIDE SEQUENCE</scope>
    <source>
        <strain evidence="1">DSM 45356</strain>
    </source>
</reference>
<dbReference type="RefSeq" id="WP_197003655.1">
    <property type="nucleotide sequence ID" value="NZ_BONS01000016.1"/>
</dbReference>
<keyword evidence="2" id="KW-1185">Reference proteome</keyword>
<dbReference type="EMBL" id="JADOUF010000001">
    <property type="protein sequence ID" value="MBG6136717.1"/>
    <property type="molecule type" value="Genomic_DNA"/>
</dbReference>